<dbReference type="EMBL" id="OX459943">
    <property type="protein sequence ID" value="CAI9177626.1"/>
    <property type="molecule type" value="Genomic_DNA"/>
</dbReference>
<gene>
    <name evidence="1" type="ORF">MRATA1EN1_LOCUS26588</name>
</gene>
<dbReference type="Proteomes" id="UP001176941">
    <property type="component" value="Chromosome 7"/>
</dbReference>
<accession>A0ABN8ZXW1</accession>
<name>A0ABN8ZXW1_RANTA</name>
<sequence length="104" mass="12111">MVLYGCQGAPSLPQEEGWAGIMIVIAEWKPELREAERLVQSHIKRCPTGLGQRQRFPMERQMGRTLGSWWTTLKWFERWKLQSGRKAGIPGNNPLERRGHWLRG</sequence>
<proteinExistence type="predicted"/>
<organism evidence="1 2">
    <name type="scientific">Rangifer tarandus platyrhynchus</name>
    <name type="common">Svalbard reindeer</name>
    <dbReference type="NCBI Taxonomy" id="3082113"/>
    <lineage>
        <taxon>Eukaryota</taxon>
        <taxon>Metazoa</taxon>
        <taxon>Chordata</taxon>
        <taxon>Craniata</taxon>
        <taxon>Vertebrata</taxon>
        <taxon>Euteleostomi</taxon>
        <taxon>Mammalia</taxon>
        <taxon>Eutheria</taxon>
        <taxon>Laurasiatheria</taxon>
        <taxon>Artiodactyla</taxon>
        <taxon>Ruminantia</taxon>
        <taxon>Pecora</taxon>
        <taxon>Cervidae</taxon>
        <taxon>Odocoileinae</taxon>
        <taxon>Rangifer</taxon>
    </lineage>
</organism>
<evidence type="ECO:0000313" key="1">
    <source>
        <dbReference type="EMBL" id="CAI9177626.1"/>
    </source>
</evidence>
<reference evidence="1" key="1">
    <citation type="submission" date="2023-04" db="EMBL/GenBank/DDBJ databases">
        <authorList>
            <consortium name="ELIXIR-Norway"/>
        </authorList>
    </citation>
    <scope>NUCLEOTIDE SEQUENCE [LARGE SCALE GENOMIC DNA]</scope>
</reference>
<evidence type="ECO:0000313" key="2">
    <source>
        <dbReference type="Proteomes" id="UP001176941"/>
    </source>
</evidence>
<protein>
    <submittedName>
        <fullName evidence="1">Uncharacterized protein</fullName>
    </submittedName>
</protein>
<keyword evidence="2" id="KW-1185">Reference proteome</keyword>